<comment type="subcellular location">
    <subcellularLocation>
        <location evidence="1 9 10">Cell outer membrane</location>
    </subcellularLocation>
</comment>
<dbReference type="PROSITE" id="PS00875">
    <property type="entry name" value="T2SP_D"/>
    <property type="match status" value="1"/>
</dbReference>
<evidence type="ECO:0000256" key="5">
    <source>
        <dbReference type="ARBA" id="ARBA00022927"/>
    </source>
</evidence>
<dbReference type="PRINTS" id="PR01337">
    <property type="entry name" value="TYPE3OMGPROT"/>
</dbReference>
<keyword evidence="6 9" id="KW-0811">Translocation</keyword>
<dbReference type="GO" id="GO:0030254">
    <property type="term" value="P:protein secretion by the type III secretion system"/>
    <property type="evidence" value="ECO:0007669"/>
    <property type="project" value="UniProtKB-UniRule"/>
</dbReference>
<feature type="domain" description="Type II/III secretion system secretin-like" evidence="12">
    <location>
        <begin position="417"/>
        <end position="575"/>
    </location>
</feature>
<proteinExistence type="inferred from homology"/>
<dbReference type="Gene3D" id="3.30.1370.120">
    <property type="match status" value="2"/>
</dbReference>
<sequence precursor="true">MIRALRTMSACACVLLATAPGFAGPIPFTAKPIAIEARDQDVGVFLNQFFAAAGLPVVVSTGLTGKVNGRFTGAPASVWANVSRAFNLVAYHDGATVAVYAANDVQSRTVAVPAGRAQELAGAIARAGLGDDNDHVRVTSAESLLVTGVPKFVEQVQQLAAALPVAQGAGQGAIDRIAPARTAVLDAVEPYELRVFYLKYARADDTMLTAAGRESKVPGVGSTLSRIMGDGQPVAGSITSQYGSRQLRQSQTRLGGRGLDSVEPDAGQLSQARPYDDEYLGLPPGQPGTASPPNSPNGRYVQSGPRISIDPSLNAVIVRDRPENMPAYEGLVRALDIAPQVVQLEATIIDLNIDKARELGINWRVQSQGFNALFGGDLTTRTGNAATDIANTGAANAGLSLSSVIGAHRELISRITALEQKGAARIVSRPQLVTLSNVEAVFDRTQTFYVRVAGDRQVDLFNVTAGTVLRVNPHVLSENGSPRIRMVVAVQDGTILDNRVDRIPVVENASVNTQALINEGESLLLGGLTVNAKYDAESKIPIIGDIPVLGNLFKTRSKSSSRIERLFLITPRVVRLDDLAPATSVSTTTTPLAPGAKP</sequence>
<comment type="similarity">
    <text evidence="2 9">Belongs to the bacterial secretin family. T3SS SctC subfamily.</text>
</comment>
<keyword evidence="7 9" id="KW-0472">Membrane</keyword>
<dbReference type="InterPro" id="IPR005644">
    <property type="entry name" value="NolW-like"/>
</dbReference>
<feature type="compositionally biased region" description="Polar residues" evidence="11">
    <location>
        <begin position="237"/>
        <end position="253"/>
    </location>
</feature>
<dbReference type="HAMAP" id="MF_02219">
    <property type="entry name" value="Type_III_secretin"/>
    <property type="match status" value="1"/>
</dbReference>
<dbReference type="PANTHER" id="PTHR30332:SF5">
    <property type="entry name" value="SPI-1 TYPE 3 SECRETION SYSTEM SECRETIN"/>
    <property type="match status" value="1"/>
</dbReference>
<keyword evidence="15" id="KW-1185">Reference proteome</keyword>
<dbReference type="Proteomes" id="UP000292085">
    <property type="component" value="Unassembled WGS sequence"/>
</dbReference>
<feature type="domain" description="NolW-like" evidence="13">
    <location>
        <begin position="194"/>
        <end position="340"/>
    </location>
</feature>
<dbReference type="Pfam" id="PF00263">
    <property type="entry name" value="Secretin"/>
    <property type="match status" value="1"/>
</dbReference>
<keyword evidence="4 9" id="KW-0732">Signal</keyword>
<feature type="region of interest" description="Disordered" evidence="11">
    <location>
        <begin position="226"/>
        <end position="306"/>
    </location>
</feature>
<evidence type="ECO:0000256" key="4">
    <source>
        <dbReference type="ARBA" id="ARBA00022729"/>
    </source>
</evidence>
<feature type="chain" id="PRO_5026401970" description="Type 3 secretion system secretin" evidence="9">
    <location>
        <begin position="24"/>
        <end position="598"/>
    </location>
</feature>
<evidence type="ECO:0000256" key="6">
    <source>
        <dbReference type="ARBA" id="ARBA00023010"/>
    </source>
</evidence>
<dbReference type="GO" id="GO:0030257">
    <property type="term" value="C:type III protein secretion system complex"/>
    <property type="evidence" value="ECO:0007669"/>
    <property type="project" value="UniProtKB-UniRule"/>
</dbReference>
<evidence type="ECO:0000256" key="2">
    <source>
        <dbReference type="ARBA" id="ARBA00007032"/>
    </source>
</evidence>
<evidence type="ECO:0000256" key="1">
    <source>
        <dbReference type="ARBA" id="ARBA00004442"/>
    </source>
</evidence>
<evidence type="ECO:0000313" key="15">
    <source>
        <dbReference type="Proteomes" id="UP000292085"/>
    </source>
</evidence>
<dbReference type="Pfam" id="PF03958">
    <property type="entry name" value="Secretin_N"/>
    <property type="match status" value="1"/>
</dbReference>
<keyword evidence="3 9" id="KW-0813">Transport</keyword>
<name>A0A4Q6Y6L8_9SPHN</name>
<evidence type="ECO:0000256" key="8">
    <source>
        <dbReference type="ARBA" id="ARBA00023237"/>
    </source>
</evidence>
<evidence type="ECO:0000256" key="7">
    <source>
        <dbReference type="ARBA" id="ARBA00023136"/>
    </source>
</evidence>
<keyword evidence="8 9" id="KW-0998">Cell outer membrane</keyword>
<evidence type="ECO:0000259" key="12">
    <source>
        <dbReference type="Pfam" id="PF00263"/>
    </source>
</evidence>
<reference evidence="14 15" key="1">
    <citation type="submission" date="2019-02" db="EMBL/GenBank/DDBJ databases">
        <authorList>
            <person name="Li Y."/>
        </authorList>
    </citation>
    <scope>NUCLEOTIDE SEQUENCE [LARGE SCALE GENOMIC DNA]</scope>
    <source>
        <strain evidence="14 15">3-7</strain>
    </source>
</reference>
<evidence type="ECO:0000259" key="13">
    <source>
        <dbReference type="Pfam" id="PF03958"/>
    </source>
</evidence>
<evidence type="ECO:0000256" key="10">
    <source>
        <dbReference type="RuleBase" id="RU004004"/>
    </source>
</evidence>
<evidence type="ECO:0000256" key="3">
    <source>
        <dbReference type="ARBA" id="ARBA00022448"/>
    </source>
</evidence>
<comment type="function">
    <text evidence="9">Component of the type III secretion system (T3SS), also called injectisome, which is used to inject bacterial effector proteins into eukaryotic host cells. Forms a ring-shaped multimeric structure with an apparent central pore in the outer membrane.</text>
</comment>
<gene>
    <name evidence="9" type="primary">sctC</name>
    <name evidence="14" type="ORF">EWE75_07145</name>
</gene>
<dbReference type="InterPro" id="IPR038591">
    <property type="entry name" value="NolW-like_sf"/>
</dbReference>
<organism evidence="14 15">
    <name type="scientific">Sphingomonas populi</name>
    <dbReference type="NCBI Taxonomy" id="2484750"/>
    <lineage>
        <taxon>Bacteria</taxon>
        <taxon>Pseudomonadati</taxon>
        <taxon>Pseudomonadota</taxon>
        <taxon>Alphaproteobacteria</taxon>
        <taxon>Sphingomonadales</taxon>
        <taxon>Sphingomonadaceae</taxon>
        <taxon>Sphingomonas</taxon>
    </lineage>
</organism>
<dbReference type="GO" id="GO:0015627">
    <property type="term" value="C:type II protein secretion system complex"/>
    <property type="evidence" value="ECO:0007669"/>
    <property type="project" value="TreeGrafter"/>
</dbReference>
<dbReference type="GO" id="GO:0009279">
    <property type="term" value="C:cell outer membrane"/>
    <property type="evidence" value="ECO:0007669"/>
    <property type="project" value="UniProtKB-SubCell"/>
</dbReference>
<evidence type="ECO:0000256" key="9">
    <source>
        <dbReference type="HAMAP-Rule" id="MF_02219"/>
    </source>
</evidence>
<dbReference type="InterPro" id="IPR004845">
    <property type="entry name" value="T2SS_GspD_CS"/>
</dbReference>
<keyword evidence="5 9" id="KW-0653">Protein transport</keyword>
<dbReference type="Gene3D" id="3.55.50.30">
    <property type="match status" value="1"/>
</dbReference>
<dbReference type="InterPro" id="IPR004846">
    <property type="entry name" value="T2SS/T3SS_dom"/>
</dbReference>
<dbReference type="RefSeq" id="WP_130155972.1">
    <property type="nucleotide sequence ID" value="NZ_SGIS01000008.1"/>
</dbReference>
<dbReference type="EMBL" id="SGIS01000008">
    <property type="protein sequence ID" value="RZF65139.1"/>
    <property type="molecule type" value="Genomic_DNA"/>
</dbReference>
<dbReference type="PANTHER" id="PTHR30332">
    <property type="entry name" value="PROBABLE GENERAL SECRETION PATHWAY PROTEIN D"/>
    <property type="match status" value="1"/>
</dbReference>
<dbReference type="InterPro" id="IPR050810">
    <property type="entry name" value="Bact_Secretion_Sys_Channel"/>
</dbReference>
<feature type="signal peptide" evidence="9">
    <location>
        <begin position="1"/>
        <end position="23"/>
    </location>
</feature>
<protein>
    <recommendedName>
        <fullName evidence="9">Type 3 secretion system secretin</fullName>
        <shortName evidence="9">T3SS secretin</shortName>
    </recommendedName>
</protein>
<comment type="subunit">
    <text evidence="9">The core secretion machinery of the T3SS is composed of approximately 20 different proteins, including cytoplasmic components, a base, an export apparatus and a needle. This subunit is part of the base, which anchors the injectisome in the bacterial cell envelope. Forms a stable homooligomeric complex.</text>
</comment>
<dbReference type="AlphaFoldDB" id="A0A4Q6Y6L8"/>
<dbReference type="OrthoDB" id="9775455at2"/>
<dbReference type="NCBIfam" id="TIGR02516">
    <property type="entry name" value="type_III_yscC"/>
    <property type="match status" value="1"/>
</dbReference>
<accession>A0A4Q6Y6L8</accession>
<evidence type="ECO:0000256" key="11">
    <source>
        <dbReference type="SAM" id="MobiDB-lite"/>
    </source>
</evidence>
<evidence type="ECO:0000313" key="14">
    <source>
        <dbReference type="EMBL" id="RZF65139.1"/>
    </source>
</evidence>
<comment type="caution">
    <text evidence="14">The sequence shown here is derived from an EMBL/GenBank/DDBJ whole genome shotgun (WGS) entry which is preliminary data.</text>
</comment>
<dbReference type="InterPro" id="IPR003522">
    <property type="entry name" value="T3SS_OM_pore_YscC"/>
</dbReference>